<dbReference type="InterPro" id="IPR027385">
    <property type="entry name" value="Beta-barrel_OMP"/>
</dbReference>
<feature type="signal peptide" evidence="2">
    <location>
        <begin position="1"/>
        <end position="19"/>
    </location>
</feature>
<dbReference type="RefSeq" id="WP_133277536.1">
    <property type="nucleotide sequence ID" value="NZ_CP037933.1"/>
</dbReference>
<evidence type="ECO:0000313" key="4">
    <source>
        <dbReference type="EMBL" id="QBN20033.1"/>
    </source>
</evidence>
<evidence type="ECO:0000256" key="2">
    <source>
        <dbReference type="SAM" id="SignalP"/>
    </source>
</evidence>
<dbReference type="InterPro" id="IPR011250">
    <property type="entry name" value="OMP/PagP_B-barrel"/>
</dbReference>
<dbReference type="EMBL" id="CP037933">
    <property type="protein sequence ID" value="QBN20033.1"/>
    <property type="molecule type" value="Genomic_DNA"/>
</dbReference>
<accession>A0A4P6YHS6</accession>
<evidence type="ECO:0000256" key="1">
    <source>
        <dbReference type="ARBA" id="ARBA00022729"/>
    </source>
</evidence>
<feature type="domain" description="Outer membrane protein beta-barrel" evidence="3">
    <location>
        <begin position="11"/>
        <end position="178"/>
    </location>
</feature>
<dbReference type="Pfam" id="PF13505">
    <property type="entry name" value="OMP_b-brl"/>
    <property type="match status" value="1"/>
</dbReference>
<evidence type="ECO:0000259" key="3">
    <source>
        <dbReference type="Pfam" id="PF13505"/>
    </source>
</evidence>
<keyword evidence="1 2" id="KW-0732">Signal</keyword>
<name>A0A4P6YHS6_9FLAO</name>
<dbReference type="KEGG" id="fnk:E1750_14915"/>
<feature type="chain" id="PRO_5020250321" evidence="2">
    <location>
        <begin position="20"/>
        <end position="196"/>
    </location>
</feature>
<proteinExistence type="predicted"/>
<organism evidence="4 5">
    <name type="scientific">Flavobacterium nackdongense</name>
    <dbReference type="NCBI Taxonomy" id="2547394"/>
    <lineage>
        <taxon>Bacteria</taxon>
        <taxon>Pseudomonadati</taxon>
        <taxon>Bacteroidota</taxon>
        <taxon>Flavobacteriia</taxon>
        <taxon>Flavobacteriales</taxon>
        <taxon>Flavobacteriaceae</taxon>
        <taxon>Flavobacterium</taxon>
    </lineage>
</organism>
<dbReference type="OrthoDB" id="945117at2"/>
<reference evidence="5" key="1">
    <citation type="submission" date="2019-03" db="EMBL/GenBank/DDBJ databases">
        <title>Flavobacterium sp.</title>
        <authorList>
            <person name="Kim H."/>
        </authorList>
    </citation>
    <scope>NUCLEOTIDE SEQUENCE [LARGE SCALE GENOMIC DNA]</scope>
    <source>
        <strain evidence="5">GS13</strain>
    </source>
</reference>
<sequence>MKKIILSVVAVFAFVLANAQDVPSGVGFSKGDKFVEGAFSFRSGDVEDSWSFTPKMGYMLDDKWAVGGFLALAGQDNGSKETGTFGLGGFARYYFLSLGASKSFQAYGEVGLGYSAVTTEINNNGKNTNSSINANIDLGMNYFFTKHWAATFELANILSYNNVNPEQGSNSSDLNVNVNLFNNIFATPQFGLLYKW</sequence>
<evidence type="ECO:0000313" key="5">
    <source>
        <dbReference type="Proteomes" id="UP000291124"/>
    </source>
</evidence>
<keyword evidence="5" id="KW-1185">Reference proteome</keyword>
<dbReference type="Proteomes" id="UP000291124">
    <property type="component" value="Chromosome"/>
</dbReference>
<protein>
    <submittedName>
        <fullName evidence="4">Porin family protein</fullName>
    </submittedName>
</protein>
<dbReference type="SUPFAM" id="SSF56925">
    <property type="entry name" value="OMPA-like"/>
    <property type="match status" value="1"/>
</dbReference>
<dbReference type="Gene3D" id="2.40.160.20">
    <property type="match status" value="1"/>
</dbReference>
<dbReference type="AlphaFoldDB" id="A0A4P6YHS6"/>
<gene>
    <name evidence="4" type="ORF">E1750_14915</name>
</gene>